<accession>A0A8S5QL27</accession>
<organism evidence="2">
    <name type="scientific">Siphoviridae sp. cteoh1</name>
    <dbReference type="NCBI Taxonomy" id="2826407"/>
    <lineage>
        <taxon>Viruses</taxon>
        <taxon>Duplodnaviria</taxon>
        <taxon>Heunggongvirae</taxon>
        <taxon>Uroviricota</taxon>
        <taxon>Caudoviricetes</taxon>
    </lineage>
</organism>
<reference evidence="2" key="1">
    <citation type="journal article" date="2021" name="Proc. Natl. Acad. Sci. U.S.A.">
        <title>A Catalog of Tens of Thousands of Viruses from Human Metagenomes Reveals Hidden Associations with Chronic Diseases.</title>
        <authorList>
            <person name="Tisza M.J."/>
            <person name="Buck C.B."/>
        </authorList>
    </citation>
    <scope>NUCLEOTIDE SEQUENCE</scope>
    <source>
        <strain evidence="2">Cteoh1</strain>
    </source>
</reference>
<sequence>MKRNRISFSYIALYLLTDIIYQVAVKAERKFLFILILHRMENF</sequence>
<dbReference type="EMBL" id="BK015686">
    <property type="protein sequence ID" value="DAE19784.1"/>
    <property type="molecule type" value="Genomic_DNA"/>
</dbReference>
<keyword evidence="1" id="KW-0472">Membrane</keyword>
<evidence type="ECO:0000313" key="2">
    <source>
        <dbReference type="EMBL" id="DAE19784.1"/>
    </source>
</evidence>
<proteinExistence type="predicted"/>
<protein>
    <submittedName>
        <fullName evidence="2">Uncharacterized protein</fullName>
    </submittedName>
</protein>
<keyword evidence="1" id="KW-0812">Transmembrane</keyword>
<name>A0A8S5QL27_9CAUD</name>
<keyword evidence="1" id="KW-1133">Transmembrane helix</keyword>
<feature type="transmembrane region" description="Helical" evidence="1">
    <location>
        <begin position="6"/>
        <end position="25"/>
    </location>
</feature>
<evidence type="ECO:0000256" key="1">
    <source>
        <dbReference type="SAM" id="Phobius"/>
    </source>
</evidence>